<evidence type="ECO:0000256" key="4">
    <source>
        <dbReference type="ARBA" id="ARBA00023237"/>
    </source>
</evidence>
<comment type="subcellular location">
    <subcellularLocation>
        <location evidence="1">Cell outer membrane</location>
    </subcellularLocation>
</comment>
<comment type="similarity">
    <text evidence="5">Belongs to the Omp25/RopB family.</text>
</comment>
<dbReference type="Pfam" id="PF13505">
    <property type="entry name" value="OMP_b-brl"/>
    <property type="match status" value="1"/>
</dbReference>
<keyword evidence="9" id="KW-1185">Reference proteome</keyword>
<proteinExistence type="inferred from homology"/>
<dbReference type="InterPro" id="IPR027385">
    <property type="entry name" value="Beta-barrel_OMP"/>
</dbReference>
<evidence type="ECO:0000313" key="9">
    <source>
        <dbReference type="Proteomes" id="UP001596292"/>
    </source>
</evidence>
<feature type="signal peptide" evidence="6">
    <location>
        <begin position="1"/>
        <end position="20"/>
    </location>
</feature>
<evidence type="ECO:0000256" key="1">
    <source>
        <dbReference type="ARBA" id="ARBA00004442"/>
    </source>
</evidence>
<dbReference type="Proteomes" id="UP001596292">
    <property type="component" value="Unassembled WGS sequence"/>
</dbReference>
<reference evidence="9" key="1">
    <citation type="journal article" date="2019" name="Int. J. Syst. Evol. Microbiol.">
        <title>The Global Catalogue of Microorganisms (GCM) 10K type strain sequencing project: providing services to taxonomists for standard genome sequencing and annotation.</title>
        <authorList>
            <consortium name="The Broad Institute Genomics Platform"/>
            <consortium name="The Broad Institute Genome Sequencing Center for Infectious Disease"/>
            <person name="Wu L."/>
            <person name="Ma J."/>
        </authorList>
    </citation>
    <scope>NUCLEOTIDE SEQUENCE [LARGE SCALE GENOMIC DNA]</scope>
    <source>
        <strain evidence="9">CCUG 48316</strain>
    </source>
</reference>
<keyword evidence="4" id="KW-0998">Cell outer membrane</keyword>
<dbReference type="RefSeq" id="WP_378966644.1">
    <property type="nucleotide sequence ID" value="NZ_JBHSWN010000001.1"/>
</dbReference>
<dbReference type="SUPFAM" id="SSF56925">
    <property type="entry name" value="OMPA-like"/>
    <property type="match status" value="1"/>
</dbReference>
<dbReference type="EMBL" id="JBHSWN010000001">
    <property type="protein sequence ID" value="MFC6788526.1"/>
    <property type="molecule type" value="Genomic_DNA"/>
</dbReference>
<dbReference type="PANTHER" id="PTHR34001">
    <property type="entry name" value="BLL7405 PROTEIN"/>
    <property type="match status" value="1"/>
</dbReference>
<name>A0ABW2BEH5_9HYPH</name>
<organism evidence="8 9">
    <name type="scientific">Methylobacterium komagatae</name>
    <dbReference type="NCBI Taxonomy" id="374425"/>
    <lineage>
        <taxon>Bacteria</taxon>
        <taxon>Pseudomonadati</taxon>
        <taxon>Pseudomonadota</taxon>
        <taxon>Alphaproteobacteria</taxon>
        <taxon>Hyphomicrobiales</taxon>
        <taxon>Methylobacteriaceae</taxon>
        <taxon>Methylobacterium</taxon>
    </lineage>
</organism>
<dbReference type="PANTHER" id="PTHR34001:SF3">
    <property type="entry name" value="BLL7405 PROTEIN"/>
    <property type="match status" value="1"/>
</dbReference>
<feature type="domain" description="Outer membrane protein beta-barrel" evidence="7">
    <location>
        <begin position="9"/>
        <end position="277"/>
    </location>
</feature>
<dbReference type="InterPro" id="IPR051692">
    <property type="entry name" value="OMP-like"/>
</dbReference>
<dbReference type="InterPro" id="IPR011250">
    <property type="entry name" value="OMP/PagP_B-barrel"/>
</dbReference>
<keyword evidence="3" id="KW-0472">Membrane</keyword>
<gene>
    <name evidence="8" type="ORF">ACFQE0_02125</name>
</gene>
<evidence type="ECO:0000259" key="7">
    <source>
        <dbReference type="Pfam" id="PF13505"/>
    </source>
</evidence>
<keyword evidence="2 6" id="KW-0732">Signal</keyword>
<comment type="caution">
    <text evidence="8">The sequence shown here is derived from an EMBL/GenBank/DDBJ whole genome shotgun (WGS) entry which is preliminary data.</text>
</comment>
<sequence length="280" mass="29870">MKRFAISALAAVLSVTTAHAADLPHKNVPGPTAAPLPTFTWTGFYAGLNAGYAQGRDTLKDLGSPSVISALGTNTVNLKSEGFTGGGQVGYNYRLRSGDGFVLGVEGDAQYAGLHRKRNLQSNPEIPADGPAGLGYTDRDNLGVESTTNSLYTIRGRAGYAFDRFLVYGTGGVAFGDIRMHGSYTSEELSYQNQILVGTYPDTQKSFRLRGIQTGYAAGGGIEYALPDRADTANPVTIRVEYLHYDLGPRTISVDNSFKPKATTRGDLIRAGLNLKFSGL</sequence>
<feature type="chain" id="PRO_5045732301" evidence="6">
    <location>
        <begin position="21"/>
        <end position="280"/>
    </location>
</feature>
<accession>A0ABW2BEH5</accession>
<dbReference type="Gene3D" id="2.40.160.20">
    <property type="match status" value="1"/>
</dbReference>
<evidence type="ECO:0000256" key="6">
    <source>
        <dbReference type="SAM" id="SignalP"/>
    </source>
</evidence>
<protein>
    <submittedName>
        <fullName evidence="8">Outer membrane protein</fullName>
    </submittedName>
</protein>
<evidence type="ECO:0000256" key="3">
    <source>
        <dbReference type="ARBA" id="ARBA00023136"/>
    </source>
</evidence>
<evidence type="ECO:0000313" key="8">
    <source>
        <dbReference type="EMBL" id="MFC6788526.1"/>
    </source>
</evidence>
<evidence type="ECO:0000256" key="5">
    <source>
        <dbReference type="ARBA" id="ARBA00038306"/>
    </source>
</evidence>
<evidence type="ECO:0000256" key="2">
    <source>
        <dbReference type="ARBA" id="ARBA00022729"/>
    </source>
</evidence>